<dbReference type="Pfam" id="PF01177">
    <property type="entry name" value="Asp_Glu_race"/>
    <property type="match status" value="1"/>
</dbReference>
<comment type="pathway">
    <text evidence="7">Cell wall biogenesis; peptidoglycan biosynthesis.</text>
</comment>
<dbReference type="InterPro" id="IPR001920">
    <property type="entry name" value="Asp/Glu_race"/>
</dbReference>
<feature type="active site" description="Proton donor/acceptor" evidence="7">
    <location>
        <position position="73"/>
    </location>
</feature>
<dbReference type="PANTHER" id="PTHR21198">
    <property type="entry name" value="GLUTAMATE RACEMASE"/>
    <property type="match status" value="1"/>
</dbReference>
<dbReference type="GO" id="GO:0008360">
    <property type="term" value="P:regulation of cell shape"/>
    <property type="evidence" value="ECO:0007669"/>
    <property type="project" value="UniProtKB-KW"/>
</dbReference>
<name>A0A0S7YE39_UNCT6</name>
<evidence type="ECO:0000256" key="5">
    <source>
        <dbReference type="ARBA" id="ARBA00023235"/>
    </source>
</evidence>
<evidence type="ECO:0000256" key="6">
    <source>
        <dbReference type="ARBA" id="ARBA00023316"/>
    </source>
</evidence>
<feature type="binding site" evidence="7">
    <location>
        <begin position="185"/>
        <end position="186"/>
    </location>
    <ligand>
        <name>substrate</name>
    </ligand>
</feature>
<evidence type="ECO:0000256" key="2">
    <source>
        <dbReference type="ARBA" id="ARBA00013090"/>
    </source>
</evidence>
<evidence type="ECO:0000256" key="3">
    <source>
        <dbReference type="ARBA" id="ARBA00022960"/>
    </source>
</evidence>
<dbReference type="HAMAP" id="MF_00258">
    <property type="entry name" value="Glu_racemase"/>
    <property type="match status" value="1"/>
</dbReference>
<dbReference type="AlphaFoldDB" id="A0A0S7YE39"/>
<accession>A0A0S7YE39</accession>
<dbReference type="FunFam" id="3.40.50.1860:FF:000001">
    <property type="entry name" value="Glutamate racemase"/>
    <property type="match status" value="1"/>
</dbReference>
<evidence type="ECO:0000313" key="9">
    <source>
        <dbReference type="Proteomes" id="UP000051012"/>
    </source>
</evidence>
<proteinExistence type="inferred from homology"/>
<evidence type="ECO:0000256" key="7">
    <source>
        <dbReference type="HAMAP-Rule" id="MF_00258"/>
    </source>
</evidence>
<evidence type="ECO:0000256" key="4">
    <source>
        <dbReference type="ARBA" id="ARBA00022984"/>
    </source>
</evidence>
<dbReference type="GO" id="GO:0009252">
    <property type="term" value="P:peptidoglycan biosynthetic process"/>
    <property type="evidence" value="ECO:0007669"/>
    <property type="project" value="UniProtKB-UniRule"/>
</dbReference>
<dbReference type="GO" id="GO:0071555">
    <property type="term" value="P:cell wall organization"/>
    <property type="evidence" value="ECO:0007669"/>
    <property type="project" value="UniProtKB-KW"/>
</dbReference>
<dbReference type="InterPro" id="IPR015942">
    <property type="entry name" value="Asp/Glu/hydantoin_racemase"/>
</dbReference>
<dbReference type="EMBL" id="LJNI01000045">
    <property type="protein sequence ID" value="KPJ73005.1"/>
    <property type="molecule type" value="Genomic_DNA"/>
</dbReference>
<dbReference type="PROSITE" id="PS00924">
    <property type="entry name" value="ASP_GLU_RACEMASE_2"/>
    <property type="match status" value="1"/>
</dbReference>
<reference evidence="8 9" key="1">
    <citation type="journal article" date="2015" name="Microbiome">
        <title>Genomic resolution of linkages in carbon, nitrogen, and sulfur cycling among widespread estuary sediment bacteria.</title>
        <authorList>
            <person name="Baker B.J."/>
            <person name="Lazar C.S."/>
            <person name="Teske A.P."/>
            <person name="Dick G.J."/>
        </authorList>
    </citation>
    <scope>NUCLEOTIDE SEQUENCE [LARGE SCALE GENOMIC DNA]</scope>
    <source>
        <strain evidence="8">DG_78</strain>
    </source>
</reference>
<keyword evidence="4 7" id="KW-0573">Peptidoglycan synthesis</keyword>
<gene>
    <name evidence="7" type="primary">murI</name>
    <name evidence="8" type="ORF">AMJ52_04445</name>
</gene>
<dbReference type="UniPathway" id="UPA00219"/>
<comment type="caution">
    <text evidence="8">The sequence shown here is derived from an EMBL/GenBank/DDBJ whole genome shotgun (WGS) entry which is preliminary data.</text>
</comment>
<dbReference type="PATRIC" id="fig|1703772.3.peg.1466"/>
<dbReference type="InterPro" id="IPR004391">
    <property type="entry name" value="Glu_race"/>
</dbReference>
<comment type="caution">
    <text evidence="7">Lacks conserved residue(s) required for the propagation of feature annotation.</text>
</comment>
<dbReference type="GO" id="GO:0008881">
    <property type="term" value="F:glutamate racemase activity"/>
    <property type="evidence" value="ECO:0007669"/>
    <property type="project" value="UniProtKB-UniRule"/>
</dbReference>
<dbReference type="SUPFAM" id="SSF53681">
    <property type="entry name" value="Aspartate/glutamate racemase"/>
    <property type="match status" value="2"/>
</dbReference>
<keyword evidence="6 7" id="KW-0961">Cell wall biogenesis/degradation</keyword>
<feature type="binding site" evidence="7">
    <location>
        <begin position="42"/>
        <end position="43"/>
    </location>
    <ligand>
        <name>substrate</name>
    </ligand>
</feature>
<protein>
    <recommendedName>
        <fullName evidence="2 7">Glutamate racemase</fullName>
        <ecNumber evidence="2 7">5.1.1.3</ecNumber>
    </recommendedName>
</protein>
<comment type="similarity">
    <text evidence="7">Belongs to the aspartate/glutamate racemases family.</text>
</comment>
<dbReference type="EC" id="5.1.1.3" evidence="2 7"/>
<dbReference type="PANTHER" id="PTHR21198:SF2">
    <property type="entry name" value="GLUTAMATE RACEMASE"/>
    <property type="match status" value="1"/>
</dbReference>
<keyword evidence="3 7" id="KW-0133">Cell shape</keyword>
<dbReference type="Gene3D" id="3.40.50.1860">
    <property type="match status" value="2"/>
</dbReference>
<evidence type="ECO:0000256" key="1">
    <source>
        <dbReference type="ARBA" id="ARBA00001602"/>
    </source>
</evidence>
<comment type="function">
    <text evidence="7">Provides the (R)-glutamate required for cell wall biosynthesis.</text>
</comment>
<feature type="active site" description="Proton donor/acceptor" evidence="7">
    <location>
        <position position="184"/>
    </location>
</feature>
<organism evidence="8 9">
    <name type="scientific">candidate division TA06 bacterium DG_78</name>
    <dbReference type="NCBI Taxonomy" id="1703772"/>
    <lineage>
        <taxon>Bacteria</taxon>
        <taxon>Bacteria division TA06</taxon>
    </lineage>
</organism>
<sequence>MNKNPVGIFDSGIGGLTVAKEIKKILPQEDIIYLGDTARLPYGTKSVEAIIQFSKENTEFLISRGAKYVVIACYSSSSVALDILQKRYTVPIIGVIKSGAKKAVELTKTGKVGVIGTTLTIYSGAYEKIFKALDAQCEILGRACPLFVSLVEEGWFDHPATKLIVETYLKPLKEDNINTLLLGCTHFPLLMKVIKETMGDINYVDASREVGLELAQELKRLDLENHEGSGFISIYLTDLSMNFKEIGERFLGEPMHNVSRVALKGV</sequence>
<keyword evidence="5 7" id="KW-0413">Isomerase</keyword>
<dbReference type="InterPro" id="IPR033134">
    <property type="entry name" value="Asp/Glu_racemase_AS_2"/>
</dbReference>
<dbReference type="Proteomes" id="UP000051012">
    <property type="component" value="Unassembled WGS sequence"/>
</dbReference>
<dbReference type="NCBIfam" id="TIGR00067">
    <property type="entry name" value="glut_race"/>
    <property type="match status" value="1"/>
</dbReference>
<evidence type="ECO:0000313" key="8">
    <source>
        <dbReference type="EMBL" id="KPJ73005.1"/>
    </source>
</evidence>
<feature type="binding site" evidence="7">
    <location>
        <begin position="10"/>
        <end position="11"/>
    </location>
    <ligand>
        <name>substrate</name>
    </ligand>
</feature>
<comment type="catalytic activity">
    <reaction evidence="1 7">
        <text>L-glutamate = D-glutamate</text>
        <dbReference type="Rhea" id="RHEA:12813"/>
        <dbReference type="ChEBI" id="CHEBI:29985"/>
        <dbReference type="ChEBI" id="CHEBI:29986"/>
        <dbReference type="EC" id="5.1.1.3"/>
    </reaction>
</comment>